<dbReference type="PANTHER" id="PTHR44051">
    <property type="entry name" value="GLUTATHIONE S-TRANSFERASE-RELATED"/>
    <property type="match status" value="1"/>
</dbReference>
<accession>A0ABS2IBD2</accession>
<dbReference type="PROSITE" id="PS50405">
    <property type="entry name" value="GST_CTER"/>
    <property type="match status" value="1"/>
</dbReference>
<dbReference type="Gene3D" id="3.40.30.10">
    <property type="entry name" value="Glutaredoxin"/>
    <property type="match status" value="1"/>
</dbReference>
<dbReference type="InterPro" id="IPR040079">
    <property type="entry name" value="Glutathione_S-Trfase"/>
</dbReference>
<evidence type="ECO:0000259" key="1">
    <source>
        <dbReference type="PROSITE" id="PS50404"/>
    </source>
</evidence>
<dbReference type="Gene3D" id="1.20.1050.10">
    <property type="match status" value="1"/>
</dbReference>
<dbReference type="InterPro" id="IPR036249">
    <property type="entry name" value="Thioredoxin-like_sf"/>
</dbReference>
<dbReference type="SUPFAM" id="SSF52833">
    <property type="entry name" value="Thioredoxin-like"/>
    <property type="match status" value="1"/>
</dbReference>
<dbReference type="InterPro" id="IPR010987">
    <property type="entry name" value="Glutathione-S-Trfase_C-like"/>
</dbReference>
<proteinExistence type="predicted"/>
<comment type="caution">
    <text evidence="3">The sequence shown here is derived from an EMBL/GenBank/DDBJ whole genome shotgun (WGS) entry which is preliminary data.</text>
</comment>
<dbReference type="InterPro" id="IPR004045">
    <property type="entry name" value="Glutathione_S-Trfase_N"/>
</dbReference>
<dbReference type="PROSITE" id="PS50404">
    <property type="entry name" value="GST_NTER"/>
    <property type="match status" value="1"/>
</dbReference>
<evidence type="ECO:0000313" key="3">
    <source>
        <dbReference type="EMBL" id="MBM7059468.1"/>
    </source>
</evidence>
<evidence type="ECO:0000259" key="2">
    <source>
        <dbReference type="PROSITE" id="PS50405"/>
    </source>
</evidence>
<dbReference type="SFLD" id="SFLDG01150">
    <property type="entry name" value="Main.1:_Beta-like"/>
    <property type="match status" value="1"/>
</dbReference>
<dbReference type="PANTHER" id="PTHR44051:SF9">
    <property type="entry name" value="GLUTATHIONE S-TRANSFERASE 1"/>
    <property type="match status" value="1"/>
</dbReference>
<dbReference type="InterPro" id="IPR004046">
    <property type="entry name" value="GST_C"/>
</dbReference>
<dbReference type="Proteomes" id="UP000717995">
    <property type="component" value="Unassembled WGS sequence"/>
</dbReference>
<protein>
    <submittedName>
        <fullName evidence="3">Glutathione S-transferase</fullName>
    </submittedName>
</protein>
<evidence type="ECO:0000313" key="4">
    <source>
        <dbReference type="Proteomes" id="UP000717995"/>
    </source>
</evidence>
<dbReference type="CDD" id="cd03046">
    <property type="entry name" value="GST_N_GTT1_like"/>
    <property type="match status" value="1"/>
</dbReference>
<dbReference type="SFLD" id="SFLDS00019">
    <property type="entry name" value="Glutathione_Transferase_(cytos"/>
    <property type="match status" value="1"/>
</dbReference>
<name>A0ABS2IBD2_9GAMM</name>
<dbReference type="SUPFAM" id="SSF47616">
    <property type="entry name" value="GST C-terminal domain-like"/>
    <property type="match status" value="1"/>
</dbReference>
<dbReference type="CDD" id="cd03189">
    <property type="entry name" value="GST_C_GTT1_like"/>
    <property type="match status" value="1"/>
</dbReference>
<feature type="domain" description="GST C-terminal" evidence="2">
    <location>
        <begin position="86"/>
        <end position="222"/>
    </location>
</feature>
<feature type="domain" description="GST N-terminal" evidence="1">
    <location>
        <begin position="1"/>
        <end position="81"/>
    </location>
</feature>
<dbReference type="RefSeq" id="WP_204914336.1">
    <property type="nucleotide sequence ID" value="NZ_JAFEUP010000001.1"/>
</dbReference>
<gene>
    <name evidence="3" type="ORF">JQX08_01995</name>
</gene>
<sequence>MITVHHLNNSRSQRVLWLLEELELPYQIQFYQRDPKTMLAPPELRAVHPLGKSPVISDGELVLAESGAIIEYLIERYGNGRLQPADAGERLLYRYWLHYAEGSAMPPLLLKLVFDRIEQGPLPFFIRPIAKAIAGKAKSSFIQPQINQHLAYLEGALASTGWFAGAAFSAADIQMSFPLEAAQARGGLDSRYPRLCEFLERIHARPAYQRALAQGGPFDLLH</sequence>
<reference evidence="3 4" key="1">
    <citation type="submission" date="2021-02" db="EMBL/GenBank/DDBJ databases">
        <authorList>
            <person name="Lee D.-H."/>
        </authorList>
    </citation>
    <scope>NUCLEOTIDE SEQUENCE [LARGE SCALE GENOMIC DNA]</scope>
    <source>
        <strain evidence="3 4">UL073</strain>
    </source>
</reference>
<keyword evidence="4" id="KW-1185">Reference proteome</keyword>
<dbReference type="Pfam" id="PF14497">
    <property type="entry name" value="GST_C_3"/>
    <property type="match status" value="1"/>
</dbReference>
<dbReference type="EMBL" id="JAFEUP010000001">
    <property type="protein sequence ID" value="MBM7059468.1"/>
    <property type="molecule type" value="Genomic_DNA"/>
</dbReference>
<dbReference type="InterPro" id="IPR036282">
    <property type="entry name" value="Glutathione-S-Trfase_C_sf"/>
</dbReference>
<dbReference type="Pfam" id="PF13409">
    <property type="entry name" value="GST_N_2"/>
    <property type="match status" value="1"/>
</dbReference>
<organism evidence="3 4">
    <name type="scientific">Zestomonas insulae</name>
    <dbReference type="NCBI Taxonomy" id="2809017"/>
    <lineage>
        <taxon>Bacteria</taxon>
        <taxon>Pseudomonadati</taxon>
        <taxon>Pseudomonadota</taxon>
        <taxon>Gammaproteobacteria</taxon>
        <taxon>Pseudomonadales</taxon>
        <taxon>Pseudomonadaceae</taxon>
        <taxon>Zestomonas</taxon>
    </lineage>
</organism>
<dbReference type="SFLD" id="SFLDG00358">
    <property type="entry name" value="Main_(cytGST)"/>
    <property type="match status" value="1"/>
</dbReference>